<protein>
    <submittedName>
        <fullName evidence="1">Uncharacterized protein</fullName>
    </submittedName>
</protein>
<keyword evidence="2" id="KW-1185">Reference proteome</keyword>
<accession>A0A7Y0Q2C4</accession>
<dbReference type="EMBL" id="JABBVZ010000018">
    <property type="protein sequence ID" value="NMP22190.1"/>
    <property type="molecule type" value="Genomic_DNA"/>
</dbReference>
<reference evidence="1 2" key="1">
    <citation type="submission" date="2020-04" db="EMBL/GenBank/DDBJ databases">
        <authorList>
            <person name="Zhang R."/>
            <person name="Schippers A."/>
        </authorList>
    </citation>
    <scope>NUCLEOTIDE SEQUENCE [LARGE SCALE GENOMIC DNA]</scope>
    <source>
        <strain evidence="1 2">DSM 109850</strain>
    </source>
</reference>
<evidence type="ECO:0000313" key="1">
    <source>
        <dbReference type="EMBL" id="NMP22190.1"/>
    </source>
</evidence>
<evidence type="ECO:0000313" key="2">
    <source>
        <dbReference type="Proteomes" id="UP000533476"/>
    </source>
</evidence>
<gene>
    <name evidence="1" type="ORF">HIJ39_07475</name>
</gene>
<sequence>MSWSLAATGDPNHLKEYVKRHLHHYNQDLSADEKGVIRHVVGHGLDQMDAGSWYYLNASGHADARHYNVDVRIDRVEMTDLPPAVPEEVAE</sequence>
<dbReference type="RefSeq" id="WP_169098263.1">
    <property type="nucleotide sequence ID" value="NZ_JABBVZ010000018.1"/>
</dbReference>
<dbReference type="AlphaFoldDB" id="A0A7Y0Q2C4"/>
<organism evidence="1 2">
    <name type="scientific">Sulfobacillus harzensis</name>
    <dbReference type="NCBI Taxonomy" id="2729629"/>
    <lineage>
        <taxon>Bacteria</taxon>
        <taxon>Bacillati</taxon>
        <taxon>Bacillota</taxon>
        <taxon>Clostridia</taxon>
        <taxon>Eubacteriales</taxon>
        <taxon>Clostridiales Family XVII. Incertae Sedis</taxon>
        <taxon>Sulfobacillus</taxon>
    </lineage>
</organism>
<proteinExistence type="predicted"/>
<name>A0A7Y0Q2C4_9FIRM</name>
<comment type="caution">
    <text evidence="1">The sequence shown here is derived from an EMBL/GenBank/DDBJ whole genome shotgun (WGS) entry which is preliminary data.</text>
</comment>
<dbReference type="Proteomes" id="UP000533476">
    <property type="component" value="Unassembled WGS sequence"/>
</dbReference>